<sequence>MMILNNLKVAPGAVSPACVLLCFAQVVVQCSSSSAFKYSFLTSSPPSGRIHLVFLSSRLHPVAQSGPLHPVPLSGRLHPSSPSEQLLQICEQQAALLKQRLRFSQGHFSVVCAQSSKPNDYSKPGPAIKVDVPCRLAPSLSDSPLNPKNVFLLTYLFSEQNDLGV</sequence>
<dbReference type="WBParaSite" id="jg15965">
    <property type="protein sequence ID" value="jg15965"/>
    <property type="gene ID" value="jg15965"/>
</dbReference>
<name>A0A915D6P0_9BILA</name>
<accession>A0A915D6P0</accession>
<dbReference type="AlphaFoldDB" id="A0A915D6P0"/>
<organism evidence="1 2">
    <name type="scientific">Ditylenchus dipsaci</name>
    <dbReference type="NCBI Taxonomy" id="166011"/>
    <lineage>
        <taxon>Eukaryota</taxon>
        <taxon>Metazoa</taxon>
        <taxon>Ecdysozoa</taxon>
        <taxon>Nematoda</taxon>
        <taxon>Chromadorea</taxon>
        <taxon>Rhabditida</taxon>
        <taxon>Tylenchina</taxon>
        <taxon>Tylenchomorpha</taxon>
        <taxon>Sphaerularioidea</taxon>
        <taxon>Anguinidae</taxon>
        <taxon>Anguininae</taxon>
        <taxon>Ditylenchus</taxon>
    </lineage>
</organism>
<evidence type="ECO:0000313" key="1">
    <source>
        <dbReference type="Proteomes" id="UP000887574"/>
    </source>
</evidence>
<protein>
    <submittedName>
        <fullName evidence="2">Uncharacterized protein</fullName>
    </submittedName>
</protein>
<evidence type="ECO:0000313" key="2">
    <source>
        <dbReference type="WBParaSite" id="jg15965"/>
    </source>
</evidence>
<keyword evidence="1" id="KW-1185">Reference proteome</keyword>
<proteinExistence type="predicted"/>
<reference evidence="2" key="1">
    <citation type="submission" date="2022-11" db="UniProtKB">
        <authorList>
            <consortium name="WormBaseParasite"/>
        </authorList>
    </citation>
    <scope>IDENTIFICATION</scope>
</reference>
<dbReference type="Proteomes" id="UP000887574">
    <property type="component" value="Unplaced"/>
</dbReference>